<evidence type="ECO:0000256" key="8">
    <source>
        <dbReference type="ARBA" id="ARBA00022777"/>
    </source>
</evidence>
<proteinExistence type="predicted"/>
<evidence type="ECO:0000256" key="4">
    <source>
        <dbReference type="ARBA" id="ARBA00022692"/>
    </source>
</evidence>
<feature type="non-terminal residue" evidence="18">
    <location>
        <position position="1"/>
    </location>
</feature>
<name>A0A397XW78_BRACM</name>
<dbReference type="AlphaFoldDB" id="A0A397XW78"/>
<keyword evidence="12" id="KW-0675">Receptor</keyword>
<dbReference type="InterPro" id="IPR011009">
    <property type="entry name" value="Kinase-like_dom_sf"/>
</dbReference>
<dbReference type="PANTHER" id="PTHR27002:SF1112">
    <property type="entry name" value="BNAC09G23880D PROTEIN"/>
    <property type="match status" value="1"/>
</dbReference>
<dbReference type="Pfam" id="PF01657">
    <property type="entry name" value="Stress-antifung"/>
    <property type="match status" value="1"/>
</dbReference>
<evidence type="ECO:0000256" key="3">
    <source>
        <dbReference type="ARBA" id="ARBA00022679"/>
    </source>
</evidence>
<dbReference type="SUPFAM" id="SSF56112">
    <property type="entry name" value="Protein kinase-like (PK-like)"/>
    <property type="match status" value="1"/>
</dbReference>
<evidence type="ECO:0000259" key="16">
    <source>
        <dbReference type="PROSITE" id="PS50011"/>
    </source>
</evidence>
<dbReference type="CDD" id="cd23509">
    <property type="entry name" value="Gnk2-like"/>
    <property type="match status" value="1"/>
</dbReference>
<dbReference type="InterPro" id="IPR000719">
    <property type="entry name" value="Prot_kinase_dom"/>
</dbReference>
<keyword evidence="8" id="KW-0418">Kinase</keyword>
<evidence type="ECO:0000256" key="1">
    <source>
        <dbReference type="ARBA" id="ARBA00004167"/>
    </source>
</evidence>
<evidence type="ECO:0000256" key="7">
    <source>
        <dbReference type="ARBA" id="ARBA00022741"/>
    </source>
</evidence>
<evidence type="ECO:0000256" key="6">
    <source>
        <dbReference type="ARBA" id="ARBA00022737"/>
    </source>
</evidence>
<feature type="transmembrane region" description="Helical" evidence="15">
    <location>
        <begin position="179"/>
        <end position="206"/>
    </location>
</feature>
<dbReference type="InterPro" id="IPR002902">
    <property type="entry name" value="GNK2"/>
</dbReference>
<keyword evidence="5" id="KW-0732">Signal</keyword>
<feature type="compositionally biased region" description="Low complexity" evidence="14">
    <location>
        <begin position="157"/>
        <end position="167"/>
    </location>
</feature>
<evidence type="ECO:0000256" key="13">
    <source>
        <dbReference type="ARBA" id="ARBA00023180"/>
    </source>
</evidence>
<dbReference type="GO" id="GO:0005524">
    <property type="term" value="F:ATP binding"/>
    <property type="evidence" value="ECO:0007669"/>
    <property type="project" value="UniProtKB-KW"/>
</dbReference>
<evidence type="ECO:0000313" key="18">
    <source>
        <dbReference type="EMBL" id="RID45619.1"/>
    </source>
</evidence>
<keyword evidence="3" id="KW-0808">Transferase</keyword>
<feature type="domain" description="Protein kinase" evidence="16">
    <location>
        <begin position="243"/>
        <end position="470"/>
    </location>
</feature>
<dbReference type="FunFam" id="3.30.200.20:FF:000142">
    <property type="entry name" value="Cysteine-rich receptor-like protein kinase 10"/>
    <property type="match status" value="1"/>
</dbReference>
<dbReference type="PROSITE" id="PS51473">
    <property type="entry name" value="GNK2"/>
    <property type="match status" value="1"/>
</dbReference>
<gene>
    <name evidence="18" type="ORF">BRARA_I02329</name>
</gene>
<evidence type="ECO:0000256" key="14">
    <source>
        <dbReference type="SAM" id="MobiDB-lite"/>
    </source>
</evidence>
<keyword evidence="4 15" id="KW-0812">Transmembrane</keyword>
<comment type="subcellular location">
    <subcellularLocation>
        <location evidence="1">Membrane</location>
        <topology evidence="1">Single-pass membrane protein</topology>
    </subcellularLocation>
</comment>
<organism evidence="18 19">
    <name type="scientific">Brassica campestris</name>
    <name type="common">Field mustard</name>
    <dbReference type="NCBI Taxonomy" id="3711"/>
    <lineage>
        <taxon>Eukaryota</taxon>
        <taxon>Viridiplantae</taxon>
        <taxon>Streptophyta</taxon>
        <taxon>Embryophyta</taxon>
        <taxon>Tracheophyta</taxon>
        <taxon>Spermatophyta</taxon>
        <taxon>Magnoliopsida</taxon>
        <taxon>eudicotyledons</taxon>
        <taxon>Gunneridae</taxon>
        <taxon>Pentapetalae</taxon>
        <taxon>rosids</taxon>
        <taxon>malvids</taxon>
        <taxon>Brassicales</taxon>
        <taxon>Brassicaceae</taxon>
        <taxon>Brassiceae</taxon>
        <taxon>Brassica</taxon>
    </lineage>
</organism>
<dbReference type="InterPro" id="IPR038408">
    <property type="entry name" value="GNK2_sf"/>
</dbReference>
<keyword evidence="11 15" id="KW-0472">Membrane</keyword>
<evidence type="ECO:0000259" key="17">
    <source>
        <dbReference type="PROSITE" id="PS51473"/>
    </source>
</evidence>
<dbReference type="Gene3D" id="3.30.430.20">
    <property type="entry name" value="Gnk2 domain, C-X8-C-X2-C motif"/>
    <property type="match status" value="1"/>
</dbReference>
<evidence type="ECO:0000256" key="9">
    <source>
        <dbReference type="ARBA" id="ARBA00022840"/>
    </source>
</evidence>
<dbReference type="InterPro" id="IPR001245">
    <property type="entry name" value="Ser-Thr/Tyr_kinase_cat_dom"/>
</dbReference>
<evidence type="ECO:0000313" key="19">
    <source>
        <dbReference type="Proteomes" id="UP000264353"/>
    </source>
</evidence>
<dbReference type="FunFam" id="1.10.510.10:FF:001722">
    <property type="entry name" value="G-type lectin S-receptor-like serine/threonine-protein kinase B120"/>
    <property type="match status" value="1"/>
</dbReference>
<dbReference type="GO" id="GO:0016020">
    <property type="term" value="C:membrane"/>
    <property type="evidence" value="ECO:0007669"/>
    <property type="project" value="UniProtKB-SubCell"/>
</dbReference>
<dbReference type="Gene3D" id="1.10.510.10">
    <property type="entry name" value="Transferase(Phosphotransferase) domain 1"/>
    <property type="match status" value="1"/>
</dbReference>
<dbReference type="GO" id="GO:0004674">
    <property type="term" value="F:protein serine/threonine kinase activity"/>
    <property type="evidence" value="ECO:0007669"/>
    <property type="project" value="UniProtKB-KW"/>
</dbReference>
<evidence type="ECO:0000256" key="2">
    <source>
        <dbReference type="ARBA" id="ARBA00022527"/>
    </source>
</evidence>
<accession>A0A397XW78</accession>
<dbReference type="PANTHER" id="PTHR27002">
    <property type="entry name" value="RECEPTOR-LIKE SERINE/THREONINE-PROTEIN KINASE SD1-8"/>
    <property type="match status" value="1"/>
</dbReference>
<evidence type="ECO:0008006" key="20">
    <source>
        <dbReference type="Google" id="ProtNLM"/>
    </source>
</evidence>
<keyword evidence="10 15" id="KW-1133">Transmembrane helix</keyword>
<dbReference type="Gene3D" id="3.30.200.20">
    <property type="entry name" value="Phosphorylase Kinase, domain 1"/>
    <property type="match status" value="1"/>
</dbReference>
<sequence length="507" mass="57049">VDPTGCSDCIQPASVTLLDKCPNQTNSWNWRADKTLCFARYSNRSFFNQIDLEPNQAEFFNLDVTGDLEEYNRTWEGLMWRVSGFRRIYALMQCIPGISSVGCDACLQANVRTYQGCCWGKQGGSITRPVCFFRFDPYLYLDAFDDIASSPPPPPQISQDPQDLQPTTSPPHPPPVGKAISTGVIVVIVVSAVIFVALVAFVLVVLKRRQSYKTLKLETDDDITRPHSLQIGFKTIEAATDKFSRNNKVDQGGFGEVYKGKLPNGAEVAVKRLSRNSGQGTQEFKNEVVLLAKLQHRNLVRLLGFCVEGDERILVSEFVPNKSLDYFLFDPIKRRQLDWTRRYNDFGMDQTRANTSKIAGTFGYMTPEYAMHGRFSMKSDVYSFGVLVLEIISGKINSSFNQTDGSARNLAWRLWRKGSALELVDSAYRDSYQRNEVTRCIHIALLCVQEDHGDRPTMSKIILLLTSSTVTLQVPHAPGFFFRRLDSFGKTIACSINDASVTELDPR</sequence>
<protein>
    <recommendedName>
        <fullName evidence="20">Protein kinase domain-containing protein</fullName>
    </recommendedName>
</protein>
<keyword evidence="13" id="KW-0325">Glycoprotein</keyword>
<keyword evidence="2" id="KW-0723">Serine/threonine-protein kinase</keyword>
<dbReference type="Pfam" id="PF07714">
    <property type="entry name" value="PK_Tyr_Ser-Thr"/>
    <property type="match status" value="2"/>
</dbReference>
<feature type="region of interest" description="Disordered" evidence="14">
    <location>
        <begin position="151"/>
        <end position="175"/>
    </location>
</feature>
<dbReference type="EMBL" id="CM010636">
    <property type="protein sequence ID" value="RID45619.1"/>
    <property type="molecule type" value="Genomic_DNA"/>
</dbReference>
<evidence type="ECO:0000256" key="10">
    <source>
        <dbReference type="ARBA" id="ARBA00022989"/>
    </source>
</evidence>
<keyword evidence="6" id="KW-0677">Repeat</keyword>
<evidence type="ECO:0000256" key="12">
    <source>
        <dbReference type="ARBA" id="ARBA00023170"/>
    </source>
</evidence>
<dbReference type="PROSITE" id="PS50011">
    <property type="entry name" value="PROTEIN_KINASE_DOM"/>
    <property type="match status" value="1"/>
</dbReference>
<evidence type="ECO:0000256" key="5">
    <source>
        <dbReference type="ARBA" id="ARBA00022729"/>
    </source>
</evidence>
<keyword evidence="7" id="KW-0547">Nucleotide-binding</keyword>
<keyword evidence="9" id="KW-0067">ATP-binding</keyword>
<dbReference type="Proteomes" id="UP000264353">
    <property type="component" value="Chromosome A9"/>
</dbReference>
<reference evidence="18 19" key="1">
    <citation type="submission" date="2018-06" db="EMBL/GenBank/DDBJ databases">
        <title>WGS assembly of Brassica rapa FPsc.</title>
        <authorList>
            <person name="Bowman J."/>
            <person name="Kohchi T."/>
            <person name="Yamato K."/>
            <person name="Jenkins J."/>
            <person name="Shu S."/>
            <person name="Ishizaki K."/>
            <person name="Yamaoka S."/>
            <person name="Nishihama R."/>
            <person name="Nakamura Y."/>
            <person name="Berger F."/>
            <person name="Adam C."/>
            <person name="Aki S."/>
            <person name="Althoff F."/>
            <person name="Araki T."/>
            <person name="Arteaga-Vazquez M."/>
            <person name="Balasubrmanian S."/>
            <person name="Bauer D."/>
            <person name="Boehm C."/>
            <person name="Briginshaw L."/>
            <person name="Caballero-Perez J."/>
            <person name="Catarino B."/>
            <person name="Chen F."/>
            <person name="Chiyoda S."/>
            <person name="Chovatia M."/>
            <person name="Davies K."/>
            <person name="Delmans M."/>
            <person name="Demura T."/>
            <person name="Dierschke T."/>
            <person name="Dolan L."/>
            <person name="Dorantes-Acosta A."/>
            <person name="Eklund D."/>
            <person name="Florent S."/>
            <person name="Flores-Sandoval E."/>
            <person name="Fujiyama A."/>
            <person name="Fukuzawa H."/>
            <person name="Galik B."/>
            <person name="Grimanelli D."/>
            <person name="Grimwood J."/>
            <person name="Grossniklaus U."/>
            <person name="Hamada T."/>
            <person name="Haseloff J."/>
            <person name="Hetherington A."/>
            <person name="Higo A."/>
            <person name="Hirakawa Y."/>
            <person name="Hundley H."/>
            <person name="Ikeda Y."/>
            <person name="Inoue K."/>
            <person name="Inoue S."/>
            <person name="Ishida S."/>
            <person name="Jia Q."/>
            <person name="Kakita M."/>
            <person name="Kanazawa T."/>
            <person name="Kawai Y."/>
            <person name="Kawashima T."/>
            <person name="Kennedy M."/>
            <person name="Kinose K."/>
            <person name="Kinoshita T."/>
            <person name="Kohara Y."/>
            <person name="Koide E."/>
            <person name="Komatsu K."/>
            <person name="Kopischke S."/>
            <person name="Kubo M."/>
            <person name="Kyozuka J."/>
            <person name="Lagercrantz U."/>
            <person name="Lin S."/>
            <person name="Lindquist E."/>
            <person name="Lipzen A."/>
            <person name="Lu C."/>
            <person name="Luna E."/>
            <person name="Martienssen R."/>
            <person name="Minamino N."/>
            <person name="Mizutani M."/>
            <person name="Mizutani M."/>
            <person name="Mochizuki N."/>
            <person name="Monte I."/>
            <person name="Mosher R."/>
            <person name="Nagasaki H."/>
            <person name="Nakagami H."/>
            <person name="Naramoto S."/>
            <person name="Nishitani K."/>
            <person name="Ohtani M."/>
            <person name="Okamoto T."/>
            <person name="Okumura M."/>
            <person name="Phillips J."/>
            <person name="Pollak B."/>
            <person name="Reinders A."/>
            <person name="Roevekamp M."/>
            <person name="Sano R."/>
            <person name="Sawa S."/>
            <person name="Schmid M."/>
            <person name="Shirakawa M."/>
            <person name="Solano R."/>
            <person name="Spunde A."/>
            <person name="Suetsugu N."/>
            <person name="Sugano S."/>
            <person name="Sugiyama A."/>
            <person name="Sun R."/>
            <person name="Suzuki Y."/>
            <person name="Takenaka M."/>
            <person name="Takezawa D."/>
            <person name="Tomogane H."/>
            <person name="Tsuzuki M."/>
            <person name="Ueda T."/>
            <person name="Umeda M."/>
            <person name="Ward J."/>
            <person name="Watanabe Y."/>
            <person name="Yazaki K."/>
            <person name="Yokoyama R."/>
            <person name="Yoshitake Y."/>
            <person name="Yotsui I."/>
            <person name="Zachgo S."/>
            <person name="Schmutz J."/>
        </authorList>
    </citation>
    <scope>NUCLEOTIDE SEQUENCE [LARGE SCALE GENOMIC DNA]</scope>
    <source>
        <strain evidence="19">cv. B-3</strain>
    </source>
</reference>
<evidence type="ECO:0000256" key="11">
    <source>
        <dbReference type="ARBA" id="ARBA00023136"/>
    </source>
</evidence>
<evidence type="ECO:0000256" key="15">
    <source>
        <dbReference type="SAM" id="Phobius"/>
    </source>
</evidence>
<feature type="domain" description="Gnk2-homologous" evidence="17">
    <location>
        <begin position="34"/>
        <end position="140"/>
    </location>
</feature>